<reference evidence="1 2" key="1">
    <citation type="journal article" date="2019" name="Ecotoxicol. Environ. Saf.">
        <title>Microbial characterization of heavy metal resistant bacterial strains isolated from an electroplating wastewater treatment plant.</title>
        <authorList>
            <person name="Cai X."/>
            <person name="Zheng X."/>
            <person name="Zhang D."/>
            <person name="Iqbal W."/>
            <person name="Liu C."/>
            <person name="Yang B."/>
            <person name="Zhao X."/>
            <person name="Lu X."/>
            <person name="Mao Y."/>
        </authorList>
    </citation>
    <scope>NUCLEOTIDE SEQUENCE [LARGE SCALE GENOMIC DNA]</scope>
    <source>
        <strain evidence="1 2">Co1-1</strain>
    </source>
</reference>
<dbReference type="EMBL" id="CP031778">
    <property type="protein sequence ID" value="QDZ76749.1"/>
    <property type="molecule type" value="Genomic_DNA"/>
</dbReference>
<protein>
    <submittedName>
        <fullName evidence="1">Uncharacterized protein</fullName>
    </submittedName>
</protein>
<evidence type="ECO:0000313" key="2">
    <source>
        <dbReference type="Proteomes" id="UP000321735"/>
    </source>
</evidence>
<evidence type="ECO:0000313" key="1">
    <source>
        <dbReference type="EMBL" id="QDZ76749.1"/>
    </source>
</evidence>
<sequence length="86" mass="9865">MDLMYLLTDEKGLGTFKITNSVSDTWTGAIVNVRETERRLRKKDVTYKFRSIMVLSVGDRRIKSYVDRPLPIIGAVTTAKLEKIDE</sequence>
<dbReference type="AlphaFoldDB" id="A0A9X7QMN6"/>
<proteinExistence type="predicted"/>
<dbReference type="RefSeq" id="WP_208743557.1">
    <property type="nucleotide sequence ID" value="NZ_CP031778.1"/>
</dbReference>
<accession>A0A9X7QMN6</accession>
<dbReference type="Proteomes" id="UP000321735">
    <property type="component" value="Chromosome"/>
</dbReference>
<gene>
    <name evidence="1" type="ORF">D0437_28410</name>
</gene>
<organism evidence="1 2">
    <name type="scientific">Bacillus cereus</name>
    <dbReference type="NCBI Taxonomy" id="1396"/>
    <lineage>
        <taxon>Bacteria</taxon>
        <taxon>Bacillati</taxon>
        <taxon>Bacillota</taxon>
        <taxon>Bacilli</taxon>
        <taxon>Bacillales</taxon>
        <taxon>Bacillaceae</taxon>
        <taxon>Bacillus</taxon>
        <taxon>Bacillus cereus group</taxon>
    </lineage>
</organism>
<name>A0A9X7QMN6_BACCE</name>